<dbReference type="InterPro" id="IPR029063">
    <property type="entry name" value="SAM-dependent_MTases_sf"/>
</dbReference>
<feature type="non-terminal residue" evidence="11">
    <location>
        <position position="1"/>
    </location>
</feature>
<organism evidence="11 12">
    <name type="scientific">Trifolium subterraneum</name>
    <name type="common">Subterranean clover</name>
    <dbReference type="NCBI Taxonomy" id="3900"/>
    <lineage>
        <taxon>Eukaryota</taxon>
        <taxon>Viridiplantae</taxon>
        <taxon>Streptophyta</taxon>
        <taxon>Embryophyta</taxon>
        <taxon>Tracheophyta</taxon>
        <taxon>Spermatophyta</taxon>
        <taxon>Magnoliopsida</taxon>
        <taxon>eudicotyledons</taxon>
        <taxon>Gunneridae</taxon>
        <taxon>Pentapetalae</taxon>
        <taxon>rosids</taxon>
        <taxon>fabids</taxon>
        <taxon>Fabales</taxon>
        <taxon>Fabaceae</taxon>
        <taxon>Papilionoideae</taxon>
        <taxon>50 kb inversion clade</taxon>
        <taxon>NPAAA clade</taxon>
        <taxon>Hologalegina</taxon>
        <taxon>IRL clade</taxon>
        <taxon>Trifolieae</taxon>
        <taxon>Trifolium</taxon>
    </lineage>
</organism>
<sequence>LEEAEKEKEIFKVNLSKSSFVFEGTEYSLNDYVYVSPFEFEERIEQGTHKSGRNVGLKAYVVCQVLEIIVKKETKQAEIKSTELKVRRFFRPEDVSSEKAYCSDVQEVYYSDETHTISVQSIEGRCEVRKKIDVPEGCAPGGIFQNVFFCEHLYDPSTGSLKKLPAHIKVKYSSGHAADAAARKKKGKCKEGDSISEPDLEIKTSNEKRLATLDIFAGCGGLSEGLHQSEPAGNAFKANHPEALVFIDNCNVILRAIMEKCGDIEDCISTTEAAELASKLDEKDLSNLPLPGQVDFINGGPPCQGFSGMNRFNTSTWSKVQCEMILAFLSFADYFRPGYFLLENVRNFVSFNKGQTFRLTLASLLEMGYQGFPDCYEFYGNIIHKHRQIGNAVPPPLAFALGLKLKEAVNKA</sequence>
<dbReference type="PROSITE" id="PS51038">
    <property type="entry name" value="BAH"/>
    <property type="match status" value="1"/>
</dbReference>
<keyword evidence="7" id="KW-0238">DNA-binding</keyword>
<dbReference type="InterPro" id="IPR043151">
    <property type="entry name" value="BAH_sf"/>
</dbReference>
<evidence type="ECO:0000256" key="1">
    <source>
        <dbReference type="ARBA" id="ARBA00004123"/>
    </source>
</evidence>
<name>A0A2Z6M835_TRISU</name>
<comment type="subcellular location">
    <subcellularLocation>
        <location evidence="1">Nucleus</location>
    </subcellularLocation>
</comment>
<evidence type="ECO:0000256" key="9">
    <source>
        <dbReference type="PROSITE-ProRule" id="PRU01016"/>
    </source>
</evidence>
<dbReference type="GO" id="GO:0003886">
    <property type="term" value="F:DNA (cytosine-5-)-methyltransferase activity"/>
    <property type="evidence" value="ECO:0007669"/>
    <property type="project" value="UniProtKB-EC"/>
</dbReference>
<dbReference type="InterPro" id="IPR018117">
    <property type="entry name" value="C5_DNA_meth_AS"/>
</dbReference>
<dbReference type="FunFam" id="3.40.50.150:FF:000108">
    <property type="entry name" value="DNA (cytosine-5)-methyltransferase"/>
    <property type="match status" value="1"/>
</dbReference>
<gene>
    <name evidence="11" type="ORF">TSUD_294790</name>
</gene>
<dbReference type="PROSITE" id="PS51679">
    <property type="entry name" value="SAM_MT_C5"/>
    <property type="match status" value="1"/>
</dbReference>
<dbReference type="InterPro" id="IPR001025">
    <property type="entry name" value="BAH_dom"/>
</dbReference>
<keyword evidence="6" id="KW-0677">Repeat</keyword>
<protein>
    <recommendedName>
        <fullName evidence="2">DNA (cytosine-5-)-methyltransferase</fullName>
        <ecNumber evidence="2">2.1.1.37</ecNumber>
    </recommendedName>
</protein>
<evidence type="ECO:0000256" key="3">
    <source>
        <dbReference type="ARBA" id="ARBA00022603"/>
    </source>
</evidence>
<dbReference type="SUPFAM" id="SSF53335">
    <property type="entry name" value="S-adenosyl-L-methionine-dependent methyltransferases"/>
    <property type="match status" value="1"/>
</dbReference>
<dbReference type="PROSITE" id="PS00095">
    <property type="entry name" value="C5_MTASE_2"/>
    <property type="match status" value="1"/>
</dbReference>
<keyword evidence="8" id="KW-0539">Nucleus</keyword>
<dbReference type="EMBL" id="DF973373">
    <property type="protein sequence ID" value="GAU28476.1"/>
    <property type="molecule type" value="Genomic_DNA"/>
</dbReference>
<dbReference type="PROSITE" id="PS00094">
    <property type="entry name" value="C5_MTASE_1"/>
    <property type="match status" value="1"/>
</dbReference>
<keyword evidence="5 9" id="KW-0949">S-adenosyl-L-methionine</keyword>
<evidence type="ECO:0000256" key="4">
    <source>
        <dbReference type="ARBA" id="ARBA00022679"/>
    </source>
</evidence>
<dbReference type="GO" id="GO:0032259">
    <property type="term" value="P:methylation"/>
    <property type="evidence" value="ECO:0007669"/>
    <property type="project" value="UniProtKB-KW"/>
</dbReference>
<dbReference type="GO" id="GO:0005634">
    <property type="term" value="C:nucleus"/>
    <property type="evidence" value="ECO:0007669"/>
    <property type="project" value="UniProtKB-SubCell"/>
</dbReference>
<proteinExistence type="inferred from homology"/>
<dbReference type="InterPro" id="IPR001525">
    <property type="entry name" value="C5_MeTfrase"/>
</dbReference>
<dbReference type="Gene3D" id="2.30.30.490">
    <property type="match status" value="1"/>
</dbReference>
<comment type="similarity">
    <text evidence="9">Belongs to the class I-like SAM-binding methyltransferase superfamily. C5-methyltransferase family.</text>
</comment>
<keyword evidence="4 9" id="KW-0808">Transferase</keyword>
<evidence type="ECO:0000256" key="2">
    <source>
        <dbReference type="ARBA" id="ARBA00011975"/>
    </source>
</evidence>
<dbReference type="PANTHER" id="PTHR10629">
    <property type="entry name" value="CYTOSINE-SPECIFIC METHYLTRANSFERASE"/>
    <property type="match status" value="1"/>
</dbReference>
<dbReference type="PRINTS" id="PR00105">
    <property type="entry name" value="C5METTRFRASE"/>
</dbReference>
<dbReference type="Pfam" id="PF00145">
    <property type="entry name" value="DNA_methylase"/>
    <property type="match status" value="1"/>
</dbReference>
<evidence type="ECO:0000313" key="11">
    <source>
        <dbReference type="EMBL" id="GAU28476.1"/>
    </source>
</evidence>
<keyword evidence="12" id="KW-1185">Reference proteome</keyword>
<reference evidence="12" key="1">
    <citation type="journal article" date="2017" name="Front. Plant Sci.">
        <title>Climate Clever Clovers: New Paradigm to Reduce the Environmental Footprint of Ruminants by Breeding Low Methanogenic Forages Utilizing Haplotype Variation.</title>
        <authorList>
            <person name="Kaur P."/>
            <person name="Appels R."/>
            <person name="Bayer P.E."/>
            <person name="Keeble-Gagnere G."/>
            <person name="Wang J."/>
            <person name="Hirakawa H."/>
            <person name="Shirasawa K."/>
            <person name="Vercoe P."/>
            <person name="Stefanova K."/>
            <person name="Durmic Z."/>
            <person name="Nichols P."/>
            <person name="Revell C."/>
            <person name="Isobe S.N."/>
            <person name="Edwards D."/>
            <person name="Erskine W."/>
        </authorList>
    </citation>
    <scope>NUCLEOTIDE SEQUENCE [LARGE SCALE GENOMIC DNA]</scope>
    <source>
        <strain evidence="12">cv. Daliak</strain>
    </source>
</reference>
<evidence type="ECO:0000256" key="6">
    <source>
        <dbReference type="ARBA" id="ARBA00022737"/>
    </source>
</evidence>
<evidence type="ECO:0000259" key="10">
    <source>
        <dbReference type="PROSITE" id="PS51038"/>
    </source>
</evidence>
<evidence type="ECO:0000256" key="7">
    <source>
        <dbReference type="ARBA" id="ARBA00023125"/>
    </source>
</evidence>
<dbReference type="CDD" id="cd04708">
    <property type="entry name" value="BAH_plantDCM_II"/>
    <property type="match status" value="1"/>
</dbReference>
<dbReference type="GO" id="GO:0044027">
    <property type="term" value="P:negative regulation of gene expression via chromosomal CpG island methylation"/>
    <property type="evidence" value="ECO:0007669"/>
    <property type="project" value="TreeGrafter"/>
</dbReference>
<dbReference type="GO" id="GO:0003677">
    <property type="term" value="F:DNA binding"/>
    <property type="evidence" value="ECO:0007669"/>
    <property type="project" value="UniProtKB-KW"/>
</dbReference>
<dbReference type="AlphaFoldDB" id="A0A2Z6M835"/>
<dbReference type="Proteomes" id="UP000242715">
    <property type="component" value="Unassembled WGS sequence"/>
</dbReference>
<evidence type="ECO:0000313" key="12">
    <source>
        <dbReference type="Proteomes" id="UP000242715"/>
    </source>
</evidence>
<dbReference type="Pfam" id="PF01426">
    <property type="entry name" value="BAH"/>
    <property type="match status" value="1"/>
</dbReference>
<dbReference type="Gene3D" id="3.40.50.150">
    <property type="entry name" value="Vaccinia Virus protein VP39"/>
    <property type="match status" value="2"/>
</dbReference>
<dbReference type="GO" id="GO:0003682">
    <property type="term" value="F:chromatin binding"/>
    <property type="evidence" value="ECO:0007669"/>
    <property type="project" value="InterPro"/>
</dbReference>
<evidence type="ECO:0000256" key="8">
    <source>
        <dbReference type="ARBA" id="ARBA00023242"/>
    </source>
</evidence>
<dbReference type="PANTHER" id="PTHR10629:SF52">
    <property type="entry name" value="DNA (CYTOSINE-5)-METHYLTRANSFERASE 1"/>
    <property type="match status" value="1"/>
</dbReference>
<evidence type="ECO:0000256" key="5">
    <source>
        <dbReference type="ARBA" id="ARBA00022691"/>
    </source>
</evidence>
<accession>A0A2Z6M835</accession>
<feature type="domain" description="BAH" evidence="10">
    <location>
        <begin position="25"/>
        <end position="165"/>
    </location>
</feature>
<keyword evidence="3 9" id="KW-0489">Methyltransferase</keyword>
<dbReference type="SMART" id="SM00439">
    <property type="entry name" value="BAH"/>
    <property type="match status" value="1"/>
</dbReference>
<dbReference type="OrthoDB" id="5376140at2759"/>
<dbReference type="InterPro" id="IPR031303">
    <property type="entry name" value="C5_meth_CS"/>
</dbReference>
<dbReference type="InterPro" id="IPR050390">
    <property type="entry name" value="C5-Methyltransferase"/>
</dbReference>
<dbReference type="EC" id="2.1.1.37" evidence="2"/>
<feature type="active site" evidence="9">
    <location>
        <position position="303"/>
    </location>
</feature>